<name>A0A6C0J622_9ZZZZ</name>
<protein>
    <submittedName>
        <fullName evidence="1">Uncharacterized protein</fullName>
    </submittedName>
</protein>
<dbReference type="AlphaFoldDB" id="A0A6C0J622"/>
<organism evidence="1">
    <name type="scientific">viral metagenome</name>
    <dbReference type="NCBI Taxonomy" id="1070528"/>
    <lineage>
        <taxon>unclassified sequences</taxon>
        <taxon>metagenomes</taxon>
        <taxon>organismal metagenomes</taxon>
    </lineage>
</organism>
<dbReference type="EMBL" id="MN740301">
    <property type="protein sequence ID" value="QHT99093.1"/>
    <property type="molecule type" value="Genomic_DNA"/>
</dbReference>
<accession>A0A6C0J622</accession>
<sequence>MNNKIEIIKKTGSLCSKEGKKYEIIIYNIVKNCTINGNIFNTQKISELGGCSSINDIECNLHNENDIPIEIKKCKTPDWMQCSLKYDNVLERWVGSNKNKIPSQSKQILEDLIAKYRLFNGNIPPFINNDITYSEWKNIKKNTTDYNDVYFECPNTTIRDLYRAKNCYYIQISNKGLYHLGEDICEFNVPEFICEQRLRLRIKIHSTKNSKGFCSLSVTLSPQPVNIKLLENSQYSLDDIKNLPINLIYNS</sequence>
<reference evidence="1" key="1">
    <citation type="journal article" date="2020" name="Nature">
        <title>Giant virus diversity and host interactions through global metagenomics.</title>
        <authorList>
            <person name="Schulz F."/>
            <person name="Roux S."/>
            <person name="Paez-Espino D."/>
            <person name="Jungbluth S."/>
            <person name="Walsh D.A."/>
            <person name="Denef V.J."/>
            <person name="McMahon K.D."/>
            <person name="Konstantinidis K.T."/>
            <person name="Eloe-Fadrosh E.A."/>
            <person name="Kyrpides N.C."/>
            <person name="Woyke T."/>
        </authorList>
    </citation>
    <scope>NUCLEOTIDE SEQUENCE</scope>
    <source>
        <strain evidence="1">GVMAG-M-3300025695-21</strain>
    </source>
</reference>
<proteinExistence type="predicted"/>
<evidence type="ECO:0000313" key="1">
    <source>
        <dbReference type="EMBL" id="QHT99093.1"/>
    </source>
</evidence>